<keyword evidence="5 8" id="KW-1133">Transmembrane helix</keyword>
<evidence type="ECO:0000256" key="4">
    <source>
        <dbReference type="ARBA" id="ARBA00022692"/>
    </source>
</evidence>
<feature type="transmembrane region" description="Helical" evidence="8">
    <location>
        <begin position="281"/>
        <end position="303"/>
    </location>
</feature>
<evidence type="ECO:0000256" key="2">
    <source>
        <dbReference type="ARBA" id="ARBA00007863"/>
    </source>
</evidence>
<dbReference type="PhylomeDB" id="A0A060T7N9"/>
<protein>
    <submittedName>
        <fullName evidence="9">ARAD1D04576p</fullName>
    </submittedName>
</protein>
<evidence type="ECO:0000256" key="1">
    <source>
        <dbReference type="ARBA" id="ARBA00004141"/>
    </source>
</evidence>
<evidence type="ECO:0000256" key="6">
    <source>
        <dbReference type="ARBA" id="ARBA00023136"/>
    </source>
</evidence>
<reference evidence="9" key="2">
    <citation type="submission" date="2014-06" db="EMBL/GenBank/DDBJ databases">
        <title>The complete genome of Blastobotrys (Arxula) adeninivorans LS3 - a yeast of biotechnological interest.</title>
        <authorList>
            <person name="Kunze G."/>
            <person name="Gaillardin C."/>
            <person name="Czernicka M."/>
            <person name="Durrens P."/>
            <person name="Martin T."/>
            <person name="Boer E."/>
            <person name="Gabaldon T."/>
            <person name="Cruz J."/>
            <person name="Talla E."/>
            <person name="Marck C."/>
            <person name="Goffeau A."/>
            <person name="Barbe V."/>
            <person name="Baret P."/>
            <person name="Baronian K."/>
            <person name="Beier S."/>
            <person name="Bleykasten C."/>
            <person name="Bode R."/>
            <person name="Casaregola S."/>
            <person name="Despons L."/>
            <person name="Fairhead C."/>
            <person name="Giersberg M."/>
            <person name="Gierski P."/>
            <person name="Hahnel U."/>
            <person name="Hartmann A."/>
            <person name="Jankowska D."/>
            <person name="Jubin C."/>
            <person name="Jung P."/>
            <person name="Lafontaine I."/>
            <person name="Leh-Louis V."/>
            <person name="Lemaire M."/>
            <person name="Marcet-Houben M."/>
            <person name="Mascher M."/>
            <person name="Morel G."/>
            <person name="Richard G.-F."/>
            <person name="Riechen J."/>
            <person name="Sacerdot C."/>
            <person name="Sarkar A."/>
            <person name="Savel G."/>
            <person name="Schacherer J."/>
            <person name="Sherman D."/>
            <person name="Straub M.-L."/>
            <person name="Stein N."/>
            <person name="Thierry A."/>
            <person name="Trautwein-Schult A."/>
            <person name="Westhof E."/>
            <person name="Worch S."/>
            <person name="Dujon B."/>
            <person name="Souciet J.-L."/>
            <person name="Wincker P."/>
            <person name="Scholz U."/>
            <person name="Neuveglise N."/>
        </authorList>
    </citation>
    <scope>NUCLEOTIDE SEQUENCE</scope>
    <source>
        <strain evidence="9">LS3</strain>
    </source>
</reference>
<feature type="transmembrane region" description="Helical" evidence="8">
    <location>
        <begin position="221"/>
        <end position="240"/>
    </location>
</feature>
<dbReference type="SUPFAM" id="SSF103481">
    <property type="entry name" value="Multidrug resistance efflux transporter EmrE"/>
    <property type="match status" value="1"/>
</dbReference>
<feature type="region of interest" description="Disordered" evidence="7">
    <location>
        <begin position="380"/>
        <end position="425"/>
    </location>
</feature>
<keyword evidence="6 8" id="KW-0472">Membrane</keyword>
<dbReference type="InterPro" id="IPR037185">
    <property type="entry name" value="EmrE-like"/>
</dbReference>
<dbReference type="EMBL" id="HG937694">
    <property type="protein sequence ID" value="CDP37135.1"/>
    <property type="molecule type" value="Genomic_DNA"/>
</dbReference>
<comment type="similarity">
    <text evidence="2">Belongs to the SLC35F solute transporter family.</text>
</comment>
<feature type="compositionally biased region" description="Polar residues" evidence="7">
    <location>
        <begin position="413"/>
        <end position="425"/>
    </location>
</feature>
<feature type="transmembrane region" description="Helical" evidence="8">
    <location>
        <begin position="52"/>
        <end position="78"/>
    </location>
</feature>
<proteinExistence type="inferred from homology"/>
<gene>
    <name evidence="9" type="ORF">GNLVRS02_ARAD1D04576g</name>
</gene>
<name>A0A060T7N9_BLAAD</name>
<keyword evidence="4 8" id="KW-0812">Transmembrane</keyword>
<sequence length="425" mass="47698">MDSTNPLDQTKSKSDDVPLTETTAAVSYSHDPESNVEAAGPPKTIKQRLRKWFGFLFTPHFWIIFIHGQILSWCIVSTNTLTSFLANGGNNIPAFQTLFNYVLLCLIFTPYTIYKYGFVKWCKLLFRDGWKYFLFAFADVEGNYFVVKAYAYTNMLSAALLDNFAIVVVVILSFVFLKVRYKWTQLIGIVTCIGGMALLVVSDVLTDKDYPAMDMVKGDLFMLLGAGLYGVSNTLEEFFVSKRPLYEVVGQLGFWGMFINGVQCAIFERDSLRNAQWSSKVGGYFAGYTLSMLLLYCTAPILFRMASAAFYNLSLLTSDFWSLLVGIEVFGYYVYWLYPVGFVFTVLGMIVYYLSFTDPQGEARKPWLGKNQELGVAGVGTAKGHAHESDPSEGVLSQDEPSPAQDEIDYGTINKNSNLNPNGHF</sequence>
<dbReference type="AlphaFoldDB" id="A0A060T7N9"/>
<evidence type="ECO:0000256" key="5">
    <source>
        <dbReference type="ARBA" id="ARBA00022989"/>
    </source>
</evidence>
<dbReference type="GO" id="GO:0022857">
    <property type="term" value="F:transmembrane transporter activity"/>
    <property type="evidence" value="ECO:0007669"/>
    <property type="project" value="InterPro"/>
</dbReference>
<organism evidence="9">
    <name type="scientific">Blastobotrys adeninivorans</name>
    <name type="common">Yeast</name>
    <name type="synonym">Arxula adeninivorans</name>
    <dbReference type="NCBI Taxonomy" id="409370"/>
    <lineage>
        <taxon>Eukaryota</taxon>
        <taxon>Fungi</taxon>
        <taxon>Dikarya</taxon>
        <taxon>Ascomycota</taxon>
        <taxon>Saccharomycotina</taxon>
        <taxon>Dipodascomycetes</taxon>
        <taxon>Dipodascales</taxon>
        <taxon>Trichomonascaceae</taxon>
        <taxon>Blastobotrys</taxon>
    </lineage>
</organism>
<feature type="transmembrane region" description="Helical" evidence="8">
    <location>
        <begin position="156"/>
        <end position="176"/>
    </location>
</feature>
<feature type="transmembrane region" description="Helical" evidence="8">
    <location>
        <begin position="336"/>
        <end position="355"/>
    </location>
</feature>
<feature type="transmembrane region" description="Helical" evidence="8">
    <location>
        <begin position="130"/>
        <end position="150"/>
    </location>
</feature>
<dbReference type="PANTHER" id="PTHR14233:SF4">
    <property type="entry name" value="SOLUTE CARRIER FAMILY 35 MEMBER F2"/>
    <property type="match status" value="1"/>
</dbReference>
<evidence type="ECO:0000313" key="9">
    <source>
        <dbReference type="EMBL" id="CDP37135.1"/>
    </source>
</evidence>
<feature type="transmembrane region" description="Helical" evidence="8">
    <location>
        <begin position="310"/>
        <end position="330"/>
    </location>
</feature>
<dbReference type="GO" id="GO:0016020">
    <property type="term" value="C:membrane"/>
    <property type="evidence" value="ECO:0007669"/>
    <property type="project" value="UniProtKB-SubCell"/>
</dbReference>
<reference evidence="9" key="1">
    <citation type="submission" date="2014-02" db="EMBL/GenBank/DDBJ databases">
        <authorList>
            <person name="Genoscope - CEA"/>
        </authorList>
    </citation>
    <scope>NUCLEOTIDE SEQUENCE</scope>
    <source>
        <strain evidence="9">LS3</strain>
    </source>
</reference>
<feature type="transmembrane region" description="Helical" evidence="8">
    <location>
        <begin position="252"/>
        <end position="269"/>
    </location>
</feature>
<evidence type="ECO:0000256" key="3">
    <source>
        <dbReference type="ARBA" id="ARBA00022448"/>
    </source>
</evidence>
<evidence type="ECO:0000256" key="7">
    <source>
        <dbReference type="SAM" id="MobiDB-lite"/>
    </source>
</evidence>
<feature type="transmembrane region" description="Helical" evidence="8">
    <location>
        <begin position="98"/>
        <end position="118"/>
    </location>
</feature>
<feature type="transmembrane region" description="Helical" evidence="8">
    <location>
        <begin position="183"/>
        <end position="201"/>
    </location>
</feature>
<dbReference type="InterPro" id="IPR009262">
    <property type="entry name" value="SLC35_F1/F2/F6"/>
</dbReference>
<keyword evidence="3" id="KW-0813">Transport</keyword>
<dbReference type="InterPro" id="IPR052221">
    <property type="entry name" value="SLC35F_Transporter"/>
</dbReference>
<dbReference type="Pfam" id="PF06027">
    <property type="entry name" value="SLC35F"/>
    <property type="match status" value="1"/>
</dbReference>
<accession>A0A060T7N9</accession>
<dbReference type="PANTHER" id="PTHR14233">
    <property type="entry name" value="DUF914-RELATED"/>
    <property type="match status" value="1"/>
</dbReference>
<comment type="subcellular location">
    <subcellularLocation>
        <location evidence="1">Membrane</location>
        <topology evidence="1">Multi-pass membrane protein</topology>
    </subcellularLocation>
</comment>
<evidence type="ECO:0000256" key="8">
    <source>
        <dbReference type="SAM" id="Phobius"/>
    </source>
</evidence>